<evidence type="ECO:0000256" key="1">
    <source>
        <dbReference type="ARBA" id="ARBA00001933"/>
    </source>
</evidence>
<dbReference type="Gene3D" id="3.90.1150.10">
    <property type="entry name" value="Aspartate Aminotransferase, domain 1"/>
    <property type="match status" value="1"/>
</dbReference>
<dbReference type="Gene3D" id="3.40.640.10">
    <property type="entry name" value="Type I PLP-dependent aspartate aminotransferase-like (Major domain)"/>
    <property type="match status" value="1"/>
</dbReference>
<organism evidence="7 8">
    <name type="scientific">Fluviibacter phosphoraccumulans</name>
    <dbReference type="NCBI Taxonomy" id="1751046"/>
    <lineage>
        <taxon>Bacteria</taxon>
        <taxon>Pseudomonadati</taxon>
        <taxon>Pseudomonadota</taxon>
        <taxon>Betaproteobacteria</taxon>
        <taxon>Rhodocyclales</taxon>
        <taxon>Fluviibacteraceae</taxon>
        <taxon>Fluviibacter</taxon>
    </lineage>
</organism>
<evidence type="ECO:0000313" key="8">
    <source>
        <dbReference type="Proteomes" id="UP000463961"/>
    </source>
</evidence>
<keyword evidence="8" id="KW-1185">Reference proteome</keyword>
<name>A0A7R6R255_9RHOO</name>
<dbReference type="GO" id="GO:0008483">
    <property type="term" value="F:transaminase activity"/>
    <property type="evidence" value="ECO:0007669"/>
    <property type="project" value="UniProtKB-KW"/>
</dbReference>
<dbReference type="InterPro" id="IPR004839">
    <property type="entry name" value="Aminotransferase_I/II_large"/>
</dbReference>
<dbReference type="SUPFAM" id="SSF53383">
    <property type="entry name" value="PLP-dependent transferases"/>
    <property type="match status" value="1"/>
</dbReference>
<feature type="domain" description="Aminotransferase class I/classII large" evidence="6">
    <location>
        <begin position="35"/>
        <end position="380"/>
    </location>
</feature>
<dbReference type="AlphaFoldDB" id="A0A7R6R255"/>
<comment type="cofactor">
    <cofactor evidence="1">
        <name>pyridoxal 5'-phosphate</name>
        <dbReference type="ChEBI" id="CHEBI:597326"/>
    </cofactor>
</comment>
<protein>
    <recommendedName>
        <fullName evidence="2">cysteine-S-conjugate beta-lyase</fullName>
        <ecNumber evidence="2">4.4.1.13</ecNumber>
    </recommendedName>
</protein>
<proteinExistence type="inferred from homology"/>
<dbReference type="NCBIfam" id="TIGR04350">
    <property type="entry name" value="C_S_lyase_PatB"/>
    <property type="match status" value="1"/>
</dbReference>
<dbReference type="PANTHER" id="PTHR43525:SF1">
    <property type="entry name" value="PROTEIN MALY"/>
    <property type="match status" value="1"/>
</dbReference>
<dbReference type="PANTHER" id="PTHR43525">
    <property type="entry name" value="PROTEIN MALY"/>
    <property type="match status" value="1"/>
</dbReference>
<evidence type="ECO:0000256" key="3">
    <source>
        <dbReference type="ARBA" id="ARBA00022898"/>
    </source>
</evidence>
<gene>
    <name evidence="7" type="ORF">ICHIAU1_16730</name>
</gene>
<evidence type="ECO:0000256" key="2">
    <source>
        <dbReference type="ARBA" id="ARBA00012224"/>
    </source>
</evidence>
<sequence>MTNFNFDAPIDRQTYPHDDSVKWSKYQGRDVLPMWVADMDFAAPPVVLEALQVRLNHGVLGYPHVTQSVIDAVLLHLERDLGWVIDPDWLVWLPGLVTGLNVACRAVGHKGDSVLTASPIYPPFTSAPVLSDRSLQTIPLVRSNDDWRFDLEALVAASDASTKLLMLCNPHNPVGRVWREDELRALADLAEQRDWIICSDDIHCELVLEPVLRYAPLARLSPEIARRTISLFAPSKTYNIPGLGASFAVIPDATLRRRFERVMAGIVPHINVLGYTAMEAAYRHGVPWRNALIDYLRGNRDHVLHAINAMPGLQVHAPEATYLAWIDASGLNLPEGLTAAQFFEAAGVGLSPGQDFQPGATDYVRLNFGCTRQTLDEAMVRMRRACERQTA</sequence>
<dbReference type="InterPro" id="IPR015422">
    <property type="entry name" value="PyrdxlP-dep_Trfase_small"/>
</dbReference>
<keyword evidence="7" id="KW-0808">Transferase</keyword>
<dbReference type="InterPro" id="IPR015421">
    <property type="entry name" value="PyrdxlP-dep_Trfase_major"/>
</dbReference>
<comment type="similarity">
    <text evidence="5">Belongs to the class-II pyridoxal-phosphate-dependent aminotransferase family. MalY/PatB cystathionine beta-lyase subfamily.</text>
</comment>
<dbReference type="InterPro" id="IPR015424">
    <property type="entry name" value="PyrdxlP-dep_Trfase"/>
</dbReference>
<dbReference type="Proteomes" id="UP000463961">
    <property type="component" value="Chromosome"/>
</dbReference>
<evidence type="ECO:0000256" key="5">
    <source>
        <dbReference type="ARBA" id="ARBA00037974"/>
    </source>
</evidence>
<keyword evidence="4" id="KW-0456">Lyase</keyword>
<evidence type="ECO:0000259" key="6">
    <source>
        <dbReference type="Pfam" id="PF00155"/>
    </source>
</evidence>
<dbReference type="InterPro" id="IPR051798">
    <property type="entry name" value="Class-II_PLP-Dep_Aminotrans"/>
</dbReference>
<dbReference type="GO" id="GO:0047804">
    <property type="term" value="F:cysteine-S-conjugate beta-lyase activity"/>
    <property type="evidence" value="ECO:0007669"/>
    <property type="project" value="UniProtKB-EC"/>
</dbReference>
<evidence type="ECO:0000313" key="7">
    <source>
        <dbReference type="EMBL" id="BBU69390.1"/>
    </source>
</evidence>
<evidence type="ECO:0000256" key="4">
    <source>
        <dbReference type="ARBA" id="ARBA00023239"/>
    </source>
</evidence>
<dbReference type="EMBL" id="AP022345">
    <property type="protein sequence ID" value="BBU69390.1"/>
    <property type="molecule type" value="Genomic_DNA"/>
</dbReference>
<dbReference type="GO" id="GO:0030170">
    <property type="term" value="F:pyridoxal phosphate binding"/>
    <property type="evidence" value="ECO:0007669"/>
    <property type="project" value="InterPro"/>
</dbReference>
<dbReference type="EC" id="4.4.1.13" evidence="2"/>
<dbReference type="OrthoDB" id="9803354at2"/>
<keyword evidence="7" id="KW-0032">Aminotransferase</keyword>
<dbReference type="InterPro" id="IPR027619">
    <property type="entry name" value="C-S_lyase_PatB-like"/>
</dbReference>
<reference evidence="8" key="1">
    <citation type="submission" date="2020-01" db="EMBL/GenBank/DDBJ databases">
        <title>Phosphoaccumulans saitamaens gen. nov., sp. nov., a polyphosphate accumulating bacterium isolated from surface river water.</title>
        <authorList>
            <person name="Watanabe K."/>
            <person name="Suda W."/>
        </authorList>
    </citation>
    <scope>NUCLEOTIDE SEQUENCE [LARGE SCALE GENOMIC DNA]</scope>
    <source>
        <strain evidence="8">ICHIAU1</strain>
    </source>
</reference>
<dbReference type="RefSeq" id="WP_162049897.1">
    <property type="nucleotide sequence ID" value="NZ_AP019011.1"/>
</dbReference>
<accession>A0A7R6R255</accession>
<keyword evidence="3" id="KW-0663">Pyridoxal phosphate</keyword>
<dbReference type="Pfam" id="PF00155">
    <property type="entry name" value="Aminotran_1_2"/>
    <property type="match status" value="1"/>
</dbReference>
<dbReference type="CDD" id="cd00609">
    <property type="entry name" value="AAT_like"/>
    <property type="match status" value="1"/>
</dbReference>